<dbReference type="PANTHER" id="PTHR37311:SF1">
    <property type="entry name" value="2-PHOSPHOSULFOLACTATE PHOSPHATASE-RELATED"/>
    <property type="match status" value="1"/>
</dbReference>
<dbReference type="SUPFAM" id="SSF142823">
    <property type="entry name" value="ComB-like"/>
    <property type="match status" value="1"/>
</dbReference>
<evidence type="ECO:0000256" key="1">
    <source>
        <dbReference type="ARBA" id="ARBA00001946"/>
    </source>
</evidence>
<keyword evidence="6" id="KW-0460">Magnesium</keyword>
<comment type="cofactor">
    <cofactor evidence="1">
        <name>Mg(2+)</name>
        <dbReference type="ChEBI" id="CHEBI:18420"/>
    </cofactor>
</comment>
<dbReference type="EMBL" id="JAADJU010000013">
    <property type="protein sequence ID" value="NMP29284.1"/>
    <property type="molecule type" value="Genomic_DNA"/>
</dbReference>
<dbReference type="GO" id="GO:0000287">
    <property type="term" value="F:magnesium ion binding"/>
    <property type="evidence" value="ECO:0007669"/>
    <property type="project" value="InterPro"/>
</dbReference>
<evidence type="ECO:0000256" key="4">
    <source>
        <dbReference type="ARBA" id="ARBA00021948"/>
    </source>
</evidence>
<dbReference type="GO" id="GO:0050545">
    <property type="term" value="F:sulfopyruvate decarboxylase activity"/>
    <property type="evidence" value="ECO:0007669"/>
    <property type="project" value="TreeGrafter"/>
</dbReference>
<dbReference type="PANTHER" id="PTHR37311">
    <property type="entry name" value="2-PHOSPHOSULFOLACTATE PHOSPHATASE-RELATED"/>
    <property type="match status" value="1"/>
</dbReference>
<gene>
    <name evidence="8" type="ORF">GW590_20760</name>
</gene>
<evidence type="ECO:0000256" key="7">
    <source>
        <dbReference type="ARBA" id="ARBA00033711"/>
    </source>
</evidence>
<organism evidence="8 9">
    <name type="scientific">Rouxiella aceris</name>
    <dbReference type="NCBI Taxonomy" id="2703884"/>
    <lineage>
        <taxon>Bacteria</taxon>
        <taxon>Pseudomonadati</taxon>
        <taxon>Pseudomonadota</taxon>
        <taxon>Gammaproteobacteria</taxon>
        <taxon>Enterobacterales</taxon>
        <taxon>Yersiniaceae</taxon>
        <taxon>Rouxiella</taxon>
    </lineage>
</organism>
<protein>
    <recommendedName>
        <fullName evidence="4">Probable 2-phosphosulfolactate phosphatase</fullName>
        <ecNumber evidence="3">3.1.3.71</ecNumber>
    </recommendedName>
</protein>
<dbReference type="Proteomes" id="UP000585363">
    <property type="component" value="Unassembled WGS sequence"/>
</dbReference>
<sequence length="240" mass="25834">MSDFAQHTYDVRLEWGMAAVEHLAQDVDCIVVIDVISFATCVSIAVDRGAMLLPYPWKDHSAKEYAQQKGATVAHAERRVDDAEFSLSPQSLLTLPADYRLVLPSPNGSAITFKAKETAATIFCASLRNLQATAAVCQKFSRILLVPCGERWPDGSLRPALEDLTAAGGIAAGLRGKQLSPEAQAAAVLYQHSDLSRLKDCGSARELIGRGFARDVDLCLQQNVSSLACILKNDAFIAAA</sequence>
<evidence type="ECO:0000256" key="2">
    <source>
        <dbReference type="ARBA" id="ARBA00009997"/>
    </source>
</evidence>
<reference evidence="8 9" key="1">
    <citation type="submission" date="2020-01" db="EMBL/GenBank/DDBJ databases">
        <authorList>
            <person name="Lee S.D."/>
        </authorList>
    </citation>
    <scope>NUCLEOTIDE SEQUENCE [LARGE SCALE GENOMIC DNA]</scope>
    <source>
        <strain evidence="8 9">SAP-1</strain>
    </source>
</reference>
<dbReference type="EC" id="3.1.3.71" evidence="3"/>
<dbReference type="Gene3D" id="3.90.1560.10">
    <property type="entry name" value="ComB-like"/>
    <property type="match status" value="1"/>
</dbReference>
<comment type="caution">
    <text evidence="8">The sequence shown here is derived from an EMBL/GenBank/DDBJ whole genome shotgun (WGS) entry which is preliminary data.</text>
</comment>
<evidence type="ECO:0000256" key="5">
    <source>
        <dbReference type="ARBA" id="ARBA00022801"/>
    </source>
</evidence>
<dbReference type="AlphaFoldDB" id="A0A848MTM0"/>
<comment type="catalytic activity">
    <reaction evidence="7">
        <text>(2R)-O-phospho-3-sulfolactate + H2O = (2R)-3-sulfolactate + phosphate</text>
        <dbReference type="Rhea" id="RHEA:23416"/>
        <dbReference type="ChEBI" id="CHEBI:15377"/>
        <dbReference type="ChEBI" id="CHEBI:15597"/>
        <dbReference type="ChEBI" id="CHEBI:43474"/>
        <dbReference type="ChEBI" id="CHEBI:58738"/>
        <dbReference type="EC" id="3.1.3.71"/>
    </reaction>
</comment>
<comment type="similarity">
    <text evidence="2">Belongs to the ComB family.</text>
</comment>
<evidence type="ECO:0000313" key="8">
    <source>
        <dbReference type="EMBL" id="NMP29284.1"/>
    </source>
</evidence>
<reference evidence="8 9" key="2">
    <citation type="submission" date="2020-06" db="EMBL/GenBank/DDBJ databases">
        <title>Polyphasic characterization of a Rahnella strain isolated from tree sap.</title>
        <authorList>
            <person name="Kim I.S."/>
        </authorList>
    </citation>
    <scope>NUCLEOTIDE SEQUENCE [LARGE SCALE GENOMIC DNA]</scope>
    <source>
        <strain evidence="8 9">SAP-1</strain>
    </source>
</reference>
<evidence type="ECO:0000256" key="6">
    <source>
        <dbReference type="ARBA" id="ARBA00022842"/>
    </source>
</evidence>
<dbReference type="InterPro" id="IPR005238">
    <property type="entry name" value="ComB-like"/>
</dbReference>
<keyword evidence="9" id="KW-1185">Reference proteome</keyword>
<name>A0A848MTM0_9GAMM</name>
<proteinExistence type="inferred from homology"/>
<dbReference type="GO" id="GO:0050532">
    <property type="term" value="F:2-phosphosulfolactate phosphatase activity"/>
    <property type="evidence" value="ECO:0007669"/>
    <property type="project" value="UniProtKB-EC"/>
</dbReference>
<dbReference type="Pfam" id="PF04029">
    <property type="entry name" value="2-ph_phosp"/>
    <property type="match status" value="1"/>
</dbReference>
<accession>A0A848MTM0</accession>
<evidence type="ECO:0000256" key="3">
    <source>
        <dbReference type="ARBA" id="ARBA00012953"/>
    </source>
</evidence>
<dbReference type="RefSeq" id="WP_169405000.1">
    <property type="nucleotide sequence ID" value="NZ_JAADJU010000013.1"/>
</dbReference>
<keyword evidence="5" id="KW-0378">Hydrolase</keyword>
<dbReference type="InterPro" id="IPR036702">
    <property type="entry name" value="ComB-like_sf"/>
</dbReference>
<evidence type="ECO:0000313" key="9">
    <source>
        <dbReference type="Proteomes" id="UP000585363"/>
    </source>
</evidence>